<dbReference type="RefSeq" id="XP_022153077.1">
    <property type="nucleotide sequence ID" value="XM_022297385.1"/>
</dbReference>
<proteinExistence type="predicted"/>
<sequence>MSWAEQQTEKRCKIRKRKGPWSSSSSYSSLVRKYRFKKSPTWKMSTKSHSSAGKGVKLKNNNNSDAVELEDKKELIKTGEMVSQISHSCLSDPDPNFNNTKSEKVEGGSGRVQRRRRSACSLRIGIGEIEVGGSNFRGNDCLMEIENRSEVKTTRRKKKFTVKTRLKEVSNCLTTSKELVRVLTHVWGSHDEKQPSSASSLMAALKSELDRAKTRVEHLMRDEQRLFHGDEIEALRKRFAEEKAAWKYKERARVGSAISSMAEEVAVERKLRRQAERLNKRIGKELGEARVAVAKAMKDVDREKRAKEILEEICEELAKGIGEDRAEFEELRKESEKVREEVEKEREMLQLADVLREERVQMKLSEAKYQFEEKNAAVERLKDQLEAYFVENRDHSQDSFNNKLDKIKELEAYLKKINFGSYNKNKEEEDCNWDEESDLHSIELNMDNNNKSYRWSFVHGSHNASKRNSFEKERKSLSEKIQWGSICFNSSSKNGEFEGDGERDGEIQITHKQKSGGVRCLRDILFPVSGVEENKVEKTEDAMPLQIDEPCSVVVMKG</sequence>
<evidence type="ECO:0000313" key="4">
    <source>
        <dbReference type="RefSeq" id="XP_022153077.1"/>
    </source>
</evidence>
<protein>
    <submittedName>
        <fullName evidence="4">Uncharacterized protein LOC111020667 isoform X1</fullName>
    </submittedName>
</protein>
<evidence type="ECO:0000313" key="3">
    <source>
        <dbReference type="Proteomes" id="UP000504603"/>
    </source>
</evidence>
<dbReference type="PANTHER" id="PTHR31071:SF16">
    <property type="entry name" value="MYB-LIKE PROTEIN Z ISOFORM X1"/>
    <property type="match status" value="1"/>
</dbReference>
<feature type="region of interest" description="Disordered" evidence="2">
    <location>
        <begin position="1"/>
        <end position="26"/>
    </location>
</feature>
<keyword evidence="1" id="KW-0175">Coiled coil</keyword>
<dbReference type="AlphaFoldDB" id="A0A6J1DHY9"/>
<gene>
    <name evidence="4" type="primary">LOC111020667</name>
</gene>
<keyword evidence="3" id="KW-1185">Reference proteome</keyword>
<dbReference type="KEGG" id="mcha:111020667"/>
<dbReference type="InterPro" id="IPR043424">
    <property type="entry name" value="BLT-like"/>
</dbReference>
<dbReference type="PANTHER" id="PTHR31071">
    <property type="entry name" value="GB|AAF24581.1"/>
    <property type="match status" value="1"/>
</dbReference>
<dbReference type="OrthoDB" id="691984at2759"/>
<organism evidence="3 4">
    <name type="scientific">Momordica charantia</name>
    <name type="common">Bitter gourd</name>
    <name type="synonym">Balsam pear</name>
    <dbReference type="NCBI Taxonomy" id="3673"/>
    <lineage>
        <taxon>Eukaryota</taxon>
        <taxon>Viridiplantae</taxon>
        <taxon>Streptophyta</taxon>
        <taxon>Embryophyta</taxon>
        <taxon>Tracheophyta</taxon>
        <taxon>Spermatophyta</taxon>
        <taxon>Magnoliopsida</taxon>
        <taxon>eudicotyledons</taxon>
        <taxon>Gunneridae</taxon>
        <taxon>Pentapetalae</taxon>
        <taxon>rosids</taxon>
        <taxon>fabids</taxon>
        <taxon>Cucurbitales</taxon>
        <taxon>Cucurbitaceae</taxon>
        <taxon>Momordiceae</taxon>
        <taxon>Momordica</taxon>
    </lineage>
</organism>
<dbReference type="Proteomes" id="UP000504603">
    <property type="component" value="Unplaced"/>
</dbReference>
<evidence type="ECO:0000256" key="2">
    <source>
        <dbReference type="SAM" id="MobiDB-lite"/>
    </source>
</evidence>
<evidence type="ECO:0000256" key="1">
    <source>
        <dbReference type="SAM" id="Coils"/>
    </source>
</evidence>
<dbReference type="GeneID" id="111020667"/>
<feature type="compositionally biased region" description="Polar residues" evidence="2">
    <location>
        <begin position="42"/>
        <end position="51"/>
    </location>
</feature>
<name>A0A6J1DHY9_MOMCH</name>
<feature type="coiled-coil region" evidence="1">
    <location>
        <begin position="261"/>
        <end position="398"/>
    </location>
</feature>
<feature type="region of interest" description="Disordered" evidence="2">
    <location>
        <begin position="41"/>
        <end position="60"/>
    </location>
</feature>
<reference evidence="4" key="1">
    <citation type="submission" date="2025-08" db="UniProtKB">
        <authorList>
            <consortium name="RefSeq"/>
        </authorList>
    </citation>
    <scope>IDENTIFICATION</scope>
    <source>
        <strain evidence="4">OHB3-1</strain>
    </source>
</reference>
<accession>A0A6J1DHY9</accession>
<feature type="region of interest" description="Disordered" evidence="2">
    <location>
        <begin position="88"/>
        <end position="112"/>
    </location>
</feature>